<dbReference type="InterPro" id="IPR033479">
    <property type="entry name" value="dCache_1"/>
</dbReference>
<dbReference type="Pfam" id="PF00072">
    <property type="entry name" value="Response_reg"/>
    <property type="match status" value="1"/>
</dbReference>
<evidence type="ECO:0000256" key="8">
    <source>
        <dbReference type="PROSITE-ProRule" id="PRU00169"/>
    </source>
</evidence>
<dbReference type="SUPFAM" id="SSF55785">
    <property type="entry name" value="PYP-like sensor domain (PAS domain)"/>
    <property type="match status" value="1"/>
</dbReference>
<dbReference type="RefSeq" id="WP_068996790.1">
    <property type="nucleotide sequence ID" value="NZ_MDTQ01000001.1"/>
</dbReference>
<evidence type="ECO:0000259" key="10">
    <source>
        <dbReference type="PROSITE" id="PS50109"/>
    </source>
</evidence>
<sequence>MPALAQRNPSTVRDLLTQWLQRSRGRMLIWPLGGVLVVWLLLCIMVASLIGQEGADQVARDAQDRVLNSVGLLGHQLDLELSNLEHIGALLGRQGARVMTATPGHTPLMLKQSPEGVRYKAYDDGGGALFFSAVQPAGDQDMRQARRMQAMGWLLKDTYRSHPLVRQLYFINDRTEMVIYPYVDVLKQFSPQVDIRDFMFFYHADPEHNASRKSVWTDAYMDPAGQGWVLTLSQPVYANDEFLGIVGLDLTVEALVQRLSHLNVPWDGYAMLLSRDGTVLAAPAKGRREWDLSDPPSALSEASGLPKDMHEGLLNAIPNNIFFRPGYQDALEPLRSDAAGLLDIQLDQPRTLAWSTIGSTGWKLLLVVPKASAKAGVQLLDYTRNALLVLLTVGLLGVWGLVIYLSIRRDRRFKLRLSQYLEAKTKQTHEPASAAVDTTAATIVALHSFIEQHSHGPLVLCHYDDQGLIIHCNAPFEAFAGDIRKRLKGQPISHFVPLDSQTKEVWYSELRRSEQHDDGLHEWMAIMTPLQSGGGLLSMFDISEFRRAQQQLRNEYQRLEAASKLRSEFVQVASREAEQLVDQLIEQSDVESPDMPSEADRLLMTLRRLLHDLDDMTQEMGTRSGAPQWTSLSRVLKALQVHLDHELSVSGRRLRLPSDPQLETLAVDDARLLRLLMLLVRHCLTYSQQGDIDMEYRLLSNTQLKLTLTDQGDGLDMAVRRNLFEPMTPLDSRYERARQSHDMILVRQLLRELNGQLDVRQAVDAFTLVLTLPLPEGVTIGLNTAMANPVMKRPRILVVDDGPVNSMLARTVLEKSGFDVDVAASGHEALKLGREQQYALVLMDIFMPEMDGLEATLRWRQLPNDNADIPVIAITANALPEDRERFINAGMNDFFAKPYRPAELRQCVTQWLGE</sequence>
<dbReference type="Pfam" id="PF02518">
    <property type="entry name" value="HATPase_c"/>
    <property type="match status" value="1"/>
</dbReference>
<evidence type="ECO:0000313" key="12">
    <source>
        <dbReference type="EMBL" id="ODC02405.1"/>
    </source>
</evidence>
<organism evidence="12 13">
    <name type="scientific">Terasakiispira papahanaumokuakeensis</name>
    <dbReference type="NCBI Taxonomy" id="197479"/>
    <lineage>
        <taxon>Bacteria</taxon>
        <taxon>Pseudomonadati</taxon>
        <taxon>Pseudomonadota</taxon>
        <taxon>Gammaproteobacteria</taxon>
        <taxon>Oceanospirillales</taxon>
        <taxon>Terasakiispira</taxon>
    </lineage>
</organism>
<dbReference type="PANTHER" id="PTHR45339">
    <property type="entry name" value="HYBRID SIGNAL TRANSDUCTION HISTIDINE KINASE J"/>
    <property type="match status" value="1"/>
</dbReference>
<dbReference type="Pfam" id="PF02743">
    <property type="entry name" value="dCache_1"/>
    <property type="match status" value="1"/>
</dbReference>
<dbReference type="InterPro" id="IPR011006">
    <property type="entry name" value="CheY-like_superfamily"/>
</dbReference>
<dbReference type="CDD" id="cd18773">
    <property type="entry name" value="PDC1_HK_sensor"/>
    <property type="match status" value="1"/>
</dbReference>
<keyword evidence="6" id="KW-0902">Two-component regulatory system</keyword>
<dbReference type="SUPFAM" id="SSF52172">
    <property type="entry name" value="CheY-like"/>
    <property type="match status" value="1"/>
</dbReference>
<protein>
    <recommendedName>
        <fullName evidence="14">Response regulatory domain-containing protein</fullName>
    </recommendedName>
</protein>
<keyword evidence="13" id="KW-1185">Reference proteome</keyword>
<dbReference type="InterPro" id="IPR001789">
    <property type="entry name" value="Sig_transdc_resp-reg_receiver"/>
</dbReference>
<feature type="modified residue" description="4-aspartylphosphate" evidence="8">
    <location>
        <position position="844"/>
    </location>
</feature>
<dbReference type="PANTHER" id="PTHR45339:SF1">
    <property type="entry name" value="HYBRID SIGNAL TRANSDUCTION HISTIDINE KINASE J"/>
    <property type="match status" value="1"/>
</dbReference>
<evidence type="ECO:0000259" key="11">
    <source>
        <dbReference type="PROSITE" id="PS50110"/>
    </source>
</evidence>
<dbReference type="GO" id="GO:0005886">
    <property type="term" value="C:plasma membrane"/>
    <property type="evidence" value="ECO:0007669"/>
    <property type="project" value="UniProtKB-SubCell"/>
</dbReference>
<evidence type="ECO:0000256" key="2">
    <source>
        <dbReference type="ARBA" id="ARBA00022475"/>
    </source>
</evidence>
<feature type="transmembrane region" description="Helical" evidence="9">
    <location>
        <begin position="28"/>
        <end position="50"/>
    </location>
</feature>
<evidence type="ECO:0000256" key="1">
    <source>
        <dbReference type="ARBA" id="ARBA00004651"/>
    </source>
</evidence>
<proteinExistence type="predicted"/>
<feature type="domain" description="Response regulatory" evidence="11">
    <location>
        <begin position="795"/>
        <end position="912"/>
    </location>
</feature>
<dbReference type="Gene3D" id="3.30.450.20">
    <property type="entry name" value="PAS domain"/>
    <property type="match status" value="1"/>
</dbReference>
<comment type="caution">
    <text evidence="12">The sequence shown here is derived from an EMBL/GenBank/DDBJ whole genome shotgun (WGS) entry which is preliminary data.</text>
</comment>
<evidence type="ECO:0000256" key="3">
    <source>
        <dbReference type="ARBA" id="ARBA00022553"/>
    </source>
</evidence>
<keyword evidence="7 9" id="KW-0472">Membrane</keyword>
<evidence type="ECO:0000256" key="6">
    <source>
        <dbReference type="ARBA" id="ARBA00023012"/>
    </source>
</evidence>
<keyword evidence="5 9" id="KW-1133">Transmembrane helix</keyword>
<keyword evidence="4 9" id="KW-0812">Transmembrane</keyword>
<dbReference type="Proteomes" id="UP000094291">
    <property type="component" value="Unassembled WGS sequence"/>
</dbReference>
<evidence type="ECO:0000256" key="5">
    <source>
        <dbReference type="ARBA" id="ARBA00022989"/>
    </source>
</evidence>
<dbReference type="CDD" id="cd17546">
    <property type="entry name" value="REC_hyHK_CKI1_RcsC-like"/>
    <property type="match status" value="1"/>
</dbReference>
<evidence type="ECO:0000313" key="13">
    <source>
        <dbReference type="Proteomes" id="UP000094291"/>
    </source>
</evidence>
<evidence type="ECO:0008006" key="14">
    <source>
        <dbReference type="Google" id="ProtNLM"/>
    </source>
</evidence>
<reference evidence="12 13" key="1">
    <citation type="submission" date="2016-08" db="EMBL/GenBank/DDBJ databases">
        <authorList>
            <person name="Seilhamer J.J."/>
        </authorList>
    </citation>
    <scope>NUCLEOTIDE SEQUENCE [LARGE SCALE GENOMIC DNA]</scope>
    <source>
        <strain evidence="12 13">PH27A</strain>
    </source>
</reference>
<dbReference type="InterPro" id="IPR035965">
    <property type="entry name" value="PAS-like_dom_sf"/>
</dbReference>
<feature type="domain" description="Histidine kinase" evidence="10">
    <location>
        <begin position="547"/>
        <end position="776"/>
    </location>
</feature>
<dbReference type="Gene3D" id="3.30.565.10">
    <property type="entry name" value="Histidine kinase-like ATPase, C-terminal domain"/>
    <property type="match status" value="1"/>
</dbReference>
<dbReference type="STRING" id="197479.BFW38_01465"/>
<dbReference type="AlphaFoldDB" id="A0A1E2V6X5"/>
<dbReference type="PROSITE" id="PS50109">
    <property type="entry name" value="HIS_KIN"/>
    <property type="match status" value="1"/>
</dbReference>
<evidence type="ECO:0000256" key="9">
    <source>
        <dbReference type="SAM" id="Phobius"/>
    </source>
</evidence>
<keyword evidence="3 8" id="KW-0597">Phosphoprotein</keyword>
<name>A0A1E2V6X5_9GAMM</name>
<dbReference type="InterPro" id="IPR005467">
    <property type="entry name" value="His_kinase_dom"/>
</dbReference>
<dbReference type="InterPro" id="IPR036890">
    <property type="entry name" value="HATPase_C_sf"/>
</dbReference>
<dbReference type="Gene3D" id="3.40.50.2300">
    <property type="match status" value="1"/>
</dbReference>
<feature type="transmembrane region" description="Helical" evidence="9">
    <location>
        <begin position="386"/>
        <end position="407"/>
    </location>
</feature>
<evidence type="ECO:0000256" key="7">
    <source>
        <dbReference type="ARBA" id="ARBA00023136"/>
    </source>
</evidence>
<gene>
    <name evidence="12" type="ORF">BFW38_01465</name>
</gene>
<dbReference type="SMART" id="SM00448">
    <property type="entry name" value="REC"/>
    <property type="match status" value="1"/>
</dbReference>
<comment type="subcellular location">
    <subcellularLocation>
        <location evidence="1">Cell membrane</location>
        <topology evidence="1">Multi-pass membrane protein</topology>
    </subcellularLocation>
</comment>
<keyword evidence="2" id="KW-1003">Cell membrane</keyword>
<dbReference type="SMART" id="SM00387">
    <property type="entry name" value="HATPase_c"/>
    <property type="match status" value="1"/>
</dbReference>
<dbReference type="EMBL" id="MDTQ01000001">
    <property type="protein sequence ID" value="ODC02405.1"/>
    <property type="molecule type" value="Genomic_DNA"/>
</dbReference>
<dbReference type="InterPro" id="IPR003594">
    <property type="entry name" value="HATPase_dom"/>
</dbReference>
<dbReference type="SUPFAM" id="SSF55874">
    <property type="entry name" value="ATPase domain of HSP90 chaperone/DNA topoisomerase II/histidine kinase"/>
    <property type="match status" value="1"/>
</dbReference>
<dbReference type="PROSITE" id="PS50110">
    <property type="entry name" value="RESPONSE_REGULATORY"/>
    <property type="match status" value="1"/>
</dbReference>
<dbReference type="GO" id="GO:0000160">
    <property type="term" value="P:phosphorelay signal transduction system"/>
    <property type="evidence" value="ECO:0007669"/>
    <property type="project" value="UniProtKB-KW"/>
</dbReference>
<accession>A0A1E2V6X5</accession>
<dbReference type="OrthoDB" id="6110670at2"/>
<evidence type="ECO:0000256" key="4">
    <source>
        <dbReference type="ARBA" id="ARBA00022692"/>
    </source>
</evidence>